<feature type="binding site" evidence="6">
    <location>
        <position position="81"/>
    </location>
    <ligand>
        <name>S-adenosyl-L-methionine</name>
        <dbReference type="ChEBI" id="CHEBI:59789"/>
    </ligand>
</feature>
<dbReference type="Proteomes" id="UP001329430">
    <property type="component" value="Chromosome 8"/>
</dbReference>
<evidence type="ECO:0000256" key="4">
    <source>
        <dbReference type="ARBA" id="ARBA00022691"/>
    </source>
</evidence>
<dbReference type="PIRSF" id="PIRSF037350">
    <property type="entry name" value="Mtase_ZK1128_prd"/>
    <property type="match status" value="1"/>
</dbReference>
<dbReference type="EC" id="2.1.1.-" evidence="5"/>
<evidence type="ECO:0000313" key="8">
    <source>
        <dbReference type="Proteomes" id="UP001329430"/>
    </source>
</evidence>
<keyword evidence="4 6" id="KW-0949">S-adenosyl-L-methionine</keyword>
<evidence type="ECO:0000313" key="7">
    <source>
        <dbReference type="EMBL" id="KAK5639850.1"/>
    </source>
</evidence>
<dbReference type="SUPFAM" id="SSF53335">
    <property type="entry name" value="S-adenosyl-L-methionine-dependent methyltransferases"/>
    <property type="match status" value="1"/>
</dbReference>
<organism evidence="7 8">
    <name type="scientific">Pyrocoelia pectoralis</name>
    <dbReference type="NCBI Taxonomy" id="417401"/>
    <lineage>
        <taxon>Eukaryota</taxon>
        <taxon>Metazoa</taxon>
        <taxon>Ecdysozoa</taxon>
        <taxon>Arthropoda</taxon>
        <taxon>Hexapoda</taxon>
        <taxon>Insecta</taxon>
        <taxon>Pterygota</taxon>
        <taxon>Neoptera</taxon>
        <taxon>Endopterygota</taxon>
        <taxon>Coleoptera</taxon>
        <taxon>Polyphaga</taxon>
        <taxon>Elateriformia</taxon>
        <taxon>Elateroidea</taxon>
        <taxon>Lampyridae</taxon>
        <taxon>Lampyrinae</taxon>
        <taxon>Pyrocoelia</taxon>
    </lineage>
</organism>
<dbReference type="InterPro" id="IPR017182">
    <property type="entry name" value="METTL16/PsiM"/>
</dbReference>
<dbReference type="PANTHER" id="PTHR13393">
    <property type="entry name" value="SAM-DEPENDENT METHYLTRANSFERASE"/>
    <property type="match status" value="1"/>
</dbReference>
<feature type="binding site" evidence="6">
    <location>
        <position position="130"/>
    </location>
    <ligand>
        <name>S-adenosyl-L-methionine</name>
        <dbReference type="ChEBI" id="CHEBI:59789"/>
    </ligand>
</feature>
<gene>
    <name evidence="7" type="ORF">RI129_010661</name>
</gene>
<keyword evidence="2 5" id="KW-0489">Methyltransferase</keyword>
<comment type="similarity">
    <text evidence="1 5">Belongs to the methyltransferase superfamily. METTL16/RlmF family.</text>
</comment>
<dbReference type="InterPro" id="IPR010286">
    <property type="entry name" value="METTL16/RlmF"/>
</dbReference>
<dbReference type="Pfam" id="PF05971">
    <property type="entry name" value="Methyltransf_10"/>
    <property type="match status" value="1"/>
</dbReference>
<dbReference type="GO" id="GO:0070475">
    <property type="term" value="P:rRNA base methylation"/>
    <property type="evidence" value="ECO:0007669"/>
    <property type="project" value="TreeGrafter"/>
</dbReference>
<protein>
    <recommendedName>
        <fullName evidence="5">U6 small nuclear RNA (adenine-(43)-N(6))-methyltransferase</fullName>
        <ecNumber evidence="5">2.1.1.-</ecNumber>
    </recommendedName>
</protein>
<proteinExistence type="inferred from homology"/>
<sequence length="476" mass="54428">MAMNKYMHPRNIYKTPPNFKQLAVDYPEFRTFITQDVTGKVSIDFKDIKTLRALTCTLLKKDFSLDVDIPLTRMIPTVPLRLNYILWLEDLLNISPTSNVIEGVDIGTGASCIYPLLGAKSKGWRMLGTDVDAESLEWAQRNIDRNSLGHLIKLKKVSEGTILKGAVGDELDFCMCNPPFFASSAELNPLHKARRIDRPRPRNAFCSSTSEVIAEGGEVNFIRKMIEESKELGKTVRIYTTMVGHKYHLPQLKKLLREIDVISFKQTDFYQGYTTRWGLAWTFHNIDLRTLPEATIATAKKLKPKSPLQHKFPSQQLPDITKMLKDLFEKLSLNVEVVKETKTAVHYSIIASSNTWSHQRRKRREQERLNTFLGDNNNYATVANEEIKSTSEMIANMKVNSPKGPTKRELEEEGYYNYKRIKTDSGDVYEECYLKCSVVVKKDSSDVIVEFTFTEGVAGLEGVHQMFQYVKNNIKT</sequence>
<dbReference type="EMBL" id="JAVRBK010000008">
    <property type="protein sequence ID" value="KAK5639850.1"/>
    <property type="molecule type" value="Genomic_DNA"/>
</dbReference>
<keyword evidence="3 5" id="KW-0808">Transferase</keyword>
<name>A0AAN7UZ69_9COLE</name>
<dbReference type="PANTHER" id="PTHR13393:SF0">
    <property type="entry name" value="RNA N6-ADENOSINE-METHYLTRANSFERASE METTL16"/>
    <property type="match status" value="1"/>
</dbReference>
<dbReference type="Gene3D" id="3.40.50.150">
    <property type="entry name" value="Vaccinia Virus protein VP39"/>
    <property type="match status" value="1"/>
</dbReference>
<dbReference type="AlphaFoldDB" id="A0AAN7UZ69"/>
<feature type="binding site" evidence="6">
    <location>
        <position position="107"/>
    </location>
    <ligand>
        <name>S-adenosyl-L-methionine</name>
        <dbReference type="ChEBI" id="CHEBI:59789"/>
    </ligand>
</feature>
<dbReference type="GO" id="GO:0008168">
    <property type="term" value="F:methyltransferase activity"/>
    <property type="evidence" value="ECO:0007669"/>
    <property type="project" value="UniProtKB-UniRule"/>
</dbReference>
<dbReference type="GO" id="GO:0005634">
    <property type="term" value="C:nucleus"/>
    <property type="evidence" value="ECO:0007669"/>
    <property type="project" value="TreeGrafter"/>
</dbReference>
<keyword evidence="8" id="KW-1185">Reference proteome</keyword>
<dbReference type="InterPro" id="IPR029063">
    <property type="entry name" value="SAM-dependent_MTases_sf"/>
</dbReference>
<evidence type="ECO:0000256" key="1">
    <source>
        <dbReference type="ARBA" id="ARBA00005878"/>
    </source>
</evidence>
<evidence type="ECO:0000256" key="2">
    <source>
        <dbReference type="ARBA" id="ARBA00022603"/>
    </source>
</evidence>
<accession>A0AAN7UZ69</accession>
<feature type="binding site" evidence="6">
    <location>
        <position position="177"/>
    </location>
    <ligand>
        <name>S-adenosyl-L-methionine</name>
        <dbReference type="ChEBI" id="CHEBI:59789"/>
    </ligand>
</feature>
<evidence type="ECO:0000256" key="6">
    <source>
        <dbReference type="PIRSR" id="PIRSR037350-1"/>
    </source>
</evidence>
<evidence type="ECO:0000256" key="5">
    <source>
        <dbReference type="PIRNR" id="PIRNR037350"/>
    </source>
</evidence>
<evidence type="ECO:0000256" key="3">
    <source>
        <dbReference type="ARBA" id="ARBA00022679"/>
    </source>
</evidence>
<reference evidence="7 8" key="1">
    <citation type="journal article" date="2024" name="Insects">
        <title>An Improved Chromosome-Level Genome Assembly of the Firefly Pyrocoelia pectoralis.</title>
        <authorList>
            <person name="Fu X."/>
            <person name="Meyer-Rochow V.B."/>
            <person name="Ballantyne L."/>
            <person name="Zhu X."/>
        </authorList>
    </citation>
    <scope>NUCLEOTIDE SEQUENCE [LARGE SCALE GENOMIC DNA]</scope>
    <source>
        <strain evidence="7">XCY_ONT2</strain>
    </source>
</reference>
<comment type="caution">
    <text evidence="7">The sequence shown here is derived from an EMBL/GenBank/DDBJ whole genome shotgun (WGS) entry which is preliminary data.</text>
</comment>